<evidence type="ECO:0000313" key="1">
    <source>
        <dbReference type="EMBL" id="MBB5234925.1"/>
    </source>
</evidence>
<reference evidence="1 2" key="1">
    <citation type="submission" date="2020-08" db="EMBL/GenBank/DDBJ databases">
        <title>Genomic Encyclopedia of Type Strains, Phase IV (KMG-IV): sequencing the most valuable type-strain genomes for metagenomic binning, comparative biology and taxonomic classification.</title>
        <authorList>
            <person name="Goeker M."/>
        </authorList>
    </citation>
    <scope>NUCLEOTIDE SEQUENCE [LARGE SCALE GENOMIC DNA]</scope>
    <source>
        <strain evidence="1 2">DSM 101791</strain>
    </source>
</reference>
<organism evidence="1 2">
    <name type="scientific">Deinococcus budaensis</name>
    <dbReference type="NCBI Taxonomy" id="1665626"/>
    <lineage>
        <taxon>Bacteria</taxon>
        <taxon>Thermotogati</taxon>
        <taxon>Deinococcota</taxon>
        <taxon>Deinococci</taxon>
        <taxon>Deinococcales</taxon>
        <taxon>Deinococcaceae</taxon>
        <taxon>Deinococcus</taxon>
    </lineage>
</organism>
<gene>
    <name evidence="1" type="ORF">HNQ09_002368</name>
</gene>
<evidence type="ECO:0000313" key="2">
    <source>
        <dbReference type="Proteomes" id="UP000525389"/>
    </source>
</evidence>
<protein>
    <submittedName>
        <fullName evidence="1">Uncharacterized protein</fullName>
    </submittedName>
</protein>
<accession>A0A7W8GG28</accession>
<keyword evidence="2" id="KW-1185">Reference proteome</keyword>
<sequence>MPVRIRIYGHEATFARGCWTCEDDALQAMLEALVDPRALSAEQERAHALYAAGRYGGLILTPGGWEPAPLPAPEIRLEDFAPARHPERAGWLSFLRKRR</sequence>
<dbReference type="RefSeq" id="WP_184029421.1">
    <property type="nucleotide sequence ID" value="NZ_JACHFN010000008.1"/>
</dbReference>
<proteinExistence type="predicted"/>
<dbReference type="AlphaFoldDB" id="A0A7W8GG28"/>
<dbReference type="EMBL" id="JACHFN010000008">
    <property type="protein sequence ID" value="MBB5234925.1"/>
    <property type="molecule type" value="Genomic_DNA"/>
</dbReference>
<name>A0A7W8GG28_9DEIO</name>
<comment type="caution">
    <text evidence="1">The sequence shown here is derived from an EMBL/GenBank/DDBJ whole genome shotgun (WGS) entry which is preliminary data.</text>
</comment>
<dbReference type="Proteomes" id="UP000525389">
    <property type="component" value="Unassembled WGS sequence"/>
</dbReference>